<dbReference type="AlphaFoldDB" id="A0A9W7G4H8"/>
<evidence type="ECO:0000313" key="5">
    <source>
        <dbReference type="Proteomes" id="UP001165065"/>
    </source>
</evidence>
<dbReference type="GO" id="GO:0004856">
    <property type="term" value="F:D-xylulokinase activity"/>
    <property type="evidence" value="ECO:0007669"/>
    <property type="project" value="TreeGrafter"/>
</dbReference>
<comment type="caution">
    <text evidence="4">The sequence shown here is derived from an EMBL/GenBank/DDBJ whole genome shotgun (WGS) entry which is preliminary data.</text>
</comment>
<dbReference type="SUPFAM" id="SSF53067">
    <property type="entry name" value="Actin-like ATPase domain"/>
    <property type="match status" value="1"/>
</dbReference>
<reference evidence="5" key="1">
    <citation type="journal article" date="2023" name="Commun. Biol.">
        <title>Genome analysis of Parmales, the sister group of diatoms, reveals the evolutionary specialization of diatoms from phago-mixotrophs to photoautotrophs.</title>
        <authorList>
            <person name="Ban H."/>
            <person name="Sato S."/>
            <person name="Yoshikawa S."/>
            <person name="Yamada K."/>
            <person name="Nakamura Y."/>
            <person name="Ichinomiya M."/>
            <person name="Sato N."/>
            <person name="Blanc-Mathieu R."/>
            <person name="Endo H."/>
            <person name="Kuwata A."/>
            <person name="Ogata H."/>
        </authorList>
    </citation>
    <scope>NUCLEOTIDE SEQUENCE [LARGE SCALE GENOMIC DNA]</scope>
</reference>
<keyword evidence="5" id="KW-1185">Reference proteome</keyword>
<organism evidence="4 5">
    <name type="scientific">Triparma columacea</name>
    <dbReference type="NCBI Taxonomy" id="722753"/>
    <lineage>
        <taxon>Eukaryota</taxon>
        <taxon>Sar</taxon>
        <taxon>Stramenopiles</taxon>
        <taxon>Ochrophyta</taxon>
        <taxon>Bolidophyceae</taxon>
        <taxon>Parmales</taxon>
        <taxon>Triparmaceae</taxon>
        <taxon>Triparma</taxon>
    </lineage>
</organism>
<comment type="similarity">
    <text evidence="1">Belongs to the FGGY kinase family.</text>
</comment>
<evidence type="ECO:0000313" key="4">
    <source>
        <dbReference type="EMBL" id="GMI31843.1"/>
    </source>
</evidence>
<gene>
    <name evidence="4" type="ORF">TrCOL_g10141</name>
</gene>
<keyword evidence="3" id="KW-0418">Kinase</keyword>
<dbReference type="PANTHER" id="PTHR10196">
    <property type="entry name" value="SUGAR KINASE"/>
    <property type="match status" value="1"/>
</dbReference>
<dbReference type="InterPro" id="IPR043129">
    <property type="entry name" value="ATPase_NBD"/>
</dbReference>
<evidence type="ECO:0000256" key="3">
    <source>
        <dbReference type="ARBA" id="ARBA00022777"/>
    </source>
</evidence>
<evidence type="ECO:0000256" key="2">
    <source>
        <dbReference type="ARBA" id="ARBA00022679"/>
    </source>
</evidence>
<dbReference type="OrthoDB" id="10262702at2759"/>
<proteinExistence type="inferred from homology"/>
<accession>A0A9W7G4H8</accession>
<protein>
    <submittedName>
        <fullName evidence="4">Uncharacterized protein</fullName>
    </submittedName>
</protein>
<dbReference type="GO" id="GO:0005997">
    <property type="term" value="P:xylulose metabolic process"/>
    <property type="evidence" value="ECO:0007669"/>
    <property type="project" value="TreeGrafter"/>
</dbReference>
<dbReference type="Gene3D" id="3.30.420.40">
    <property type="match status" value="1"/>
</dbReference>
<dbReference type="EMBL" id="BRYA01000012">
    <property type="protein sequence ID" value="GMI31843.1"/>
    <property type="molecule type" value="Genomic_DNA"/>
</dbReference>
<name>A0A9W7G4H8_9STRA</name>
<dbReference type="PANTHER" id="PTHR10196:SF80">
    <property type="entry name" value="D-RIBULOSE KINASE"/>
    <property type="match status" value="1"/>
</dbReference>
<evidence type="ECO:0000256" key="1">
    <source>
        <dbReference type="ARBA" id="ARBA00009156"/>
    </source>
</evidence>
<sequence>MAFEELASGYEGPRPDVVCFSSTSNSLVVVDRLTLDPIRDGFGRCIVAMYDDSYEDVLERYKGFEDTAAIDRVELSGAIERLKEEAKKVGGEEAAVPYSSTGGVSKVMAMMRVLERLGRSKRNVRVVTQSALVSYGVMGWRKPECGEGNKRGDTRTKVDWNNLMKLGYEGGEGGGYGEHVPEEIKELLPVGVPVGELIGTVEEGRIWEGAKVRVGSTDSIAGFVGATEGVGGGVGTAVTSLGTTLALKMVTERKIFDDGRGVYSHVLPGYVVGEGGKEFVYLAGGASQAGCKVLGDLKFGENEFRQFEGGEGKVKREDLYPLPLGKAGERFPFNDPSKVGNVLGDDVSEGSSRLDLLAGVLHGIAYNVEVEGFKVLEELGGGRPTTVATTGGGGKNRRWREIRGEAFRKWMGVKGVVKEGGGEGGGDEASMGAALIGIRAEIRDNEGQHNE</sequence>
<dbReference type="Proteomes" id="UP001165065">
    <property type="component" value="Unassembled WGS sequence"/>
</dbReference>
<dbReference type="GO" id="GO:0005829">
    <property type="term" value="C:cytosol"/>
    <property type="evidence" value="ECO:0007669"/>
    <property type="project" value="TreeGrafter"/>
</dbReference>
<keyword evidence="2" id="KW-0808">Transferase</keyword>